<gene>
    <name evidence="2" type="ORF">DWY20_00240</name>
    <name evidence="1" type="ORF">K8U81_07920</name>
</gene>
<dbReference type="AlphaFoldDB" id="A0A412GZR9"/>
<dbReference type="EMBL" id="DYXD01000175">
    <property type="protein sequence ID" value="HJF08100.1"/>
    <property type="molecule type" value="Genomic_DNA"/>
</dbReference>
<dbReference type="RefSeq" id="WP_007571263.1">
    <property type="nucleotide sequence ID" value="NZ_CABKNL010000010.1"/>
</dbReference>
<dbReference type="EMBL" id="QRUU01000001">
    <property type="protein sequence ID" value="RGS00555.1"/>
    <property type="molecule type" value="Genomic_DNA"/>
</dbReference>
<reference evidence="1" key="2">
    <citation type="journal article" date="2021" name="PeerJ">
        <title>Extensive microbial diversity within the chicken gut microbiome revealed by metagenomics and culture.</title>
        <authorList>
            <person name="Gilroy R."/>
            <person name="Ravi A."/>
            <person name="Getino M."/>
            <person name="Pursley I."/>
            <person name="Horton D.L."/>
            <person name="Alikhan N.F."/>
            <person name="Baker D."/>
            <person name="Gharbi K."/>
            <person name="Hall N."/>
            <person name="Watson M."/>
            <person name="Adriaenssens E.M."/>
            <person name="Foster-Nyarko E."/>
            <person name="Jarju S."/>
            <person name="Secka A."/>
            <person name="Antonio M."/>
            <person name="Oren A."/>
            <person name="Chaudhuri R.R."/>
            <person name="La Ragione R."/>
            <person name="Hildebrand F."/>
            <person name="Pallen M.J."/>
        </authorList>
    </citation>
    <scope>NUCLEOTIDE SEQUENCE</scope>
    <source>
        <strain evidence="1">CHK165-8395</strain>
    </source>
</reference>
<organism evidence="2 3">
    <name type="scientific">Phocaeicola coprocola</name>
    <dbReference type="NCBI Taxonomy" id="310298"/>
    <lineage>
        <taxon>Bacteria</taxon>
        <taxon>Pseudomonadati</taxon>
        <taxon>Bacteroidota</taxon>
        <taxon>Bacteroidia</taxon>
        <taxon>Bacteroidales</taxon>
        <taxon>Bacteroidaceae</taxon>
        <taxon>Phocaeicola</taxon>
    </lineage>
</organism>
<accession>A0A412GZR9</accession>
<dbReference type="Proteomes" id="UP000285864">
    <property type="component" value="Unassembled WGS sequence"/>
</dbReference>
<keyword evidence="3" id="KW-1185">Reference proteome</keyword>
<reference evidence="2 3" key="1">
    <citation type="submission" date="2018-08" db="EMBL/GenBank/DDBJ databases">
        <title>A genome reference for cultivated species of the human gut microbiota.</title>
        <authorList>
            <person name="Zou Y."/>
            <person name="Xue W."/>
            <person name="Luo G."/>
        </authorList>
    </citation>
    <scope>NUCLEOTIDE SEQUENCE [LARGE SCALE GENOMIC DNA]</scope>
    <source>
        <strain evidence="2 3">AF24-2</strain>
    </source>
</reference>
<dbReference type="Pfam" id="PF14123">
    <property type="entry name" value="DUF4290"/>
    <property type="match status" value="1"/>
</dbReference>
<reference evidence="1" key="3">
    <citation type="submission" date="2021-09" db="EMBL/GenBank/DDBJ databases">
        <authorList>
            <person name="Gilroy R."/>
        </authorList>
    </citation>
    <scope>NUCLEOTIDE SEQUENCE</scope>
    <source>
        <strain evidence="1">CHK165-8395</strain>
    </source>
</reference>
<proteinExistence type="predicted"/>
<protein>
    <submittedName>
        <fullName evidence="2">DUF4290 domain-containing protein</fullName>
    </submittedName>
</protein>
<evidence type="ECO:0000313" key="1">
    <source>
        <dbReference type="EMBL" id="HJF08100.1"/>
    </source>
</evidence>
<name>A0A412GZR9_9BACT</name>
<evidence type="ECO:0000313" key="2">
    <source>
        <dbReference type="EMBL" id="RGS00555.1"/>
    </source>
</evidence>
<sequence length="199" mass="23825">MEYNTQQRKLPLPEYGRSVQNMVDHALTIEDREERQRCANTIVNIMGGMFPHLRDVEDFKHKLWDHLAIMADFKLDIDYPVDIVKKESLEVKPEQIPYSQNNIRYRHYGRFVQDMIKIAIDYEEGEEKKQLLKLIANHMKKDYQNWNKDGVEDQKILDDLCELSGGKIKLSAEDFHLTEQRTFTPRRRQVNNNQQKRKY</sequence>
<comment type="caution">
    <text evidence="2">The sequence shown here is derived from an EMBL/GenBank/DDBJ whole genome shotgun (WGS) entry which is preliminary data.</text>
</comment>
<dbReference type="InterPro" id="IPR025632">
    <property type="entry name" value="DUF4290"/>
</dbReference>
<dbReference type="Proteomes" id="UP000718012">
    <property type="component" value="Unassembled WGS sequence"/>
</dbReference>
<evidence type="ECO:0000313" key="3">
    <source>
        <dbReference type="Proteomes" id="UP000285864"/>
    </source>
</evidence>